<keyword evidence="7" id="KW-0863">Zinc-finger</keyword>
<dbReference type="Pfam" id="PF12483">
    <property type="entry name" value="GIDE"/>
    <property type="match status" value="1"/>
</dbReference>
<dbReference type="Proteomes" id="UP000694555">
    <property type="component" value="Unplaced"/>
</dbReference>
<proteinExistence type="predicted"/>
<keyword evidence="8" id="KW-0833">Ubl conjugation pathway</keyword>
<dbReference type="AlphaFoldDB" id="A0A8C0HNU5"/>
<reference evidence="14" key="2">
    <citation type="submission" date="2025-09" db="UniProtKB">
        <authorList>
            <consortium name="Ensembl"/>
        </authorList>
    </citation>
    <scope>IDENTIFICATION</scope>
</reference>
<reference evidence="14" key="1">
    <citation type="submission" date="2025-08" db="UniProtKB">
        <authorList>
            <consortium name="Ensembl"/>
        </authorList>
    </citation>
    <scope>IDENTIFICATION</scope>
</reference>
<evidence type="ECO:0000259" key="13">
    <source>
        <dbReference type="Pfam" id="PF12483"/>
    </source>
</evidence>
<dbReference type="GO" id="GO:0016567">
    <property type="term" value="P:protein ubiquitination"/>
    <property type="evidence" value="ECO:0007669"/>
    <property type="project" value="InterPro"/>
</dbReference>
<evidence type="ECO:0000256" key="6">
    <source>
        <dbReference type="ARBA" id="ARBA00022723"/>
    </source>
</evidence>
<evidence type="ECO:0000256" key="7">
    <source>
        <dbReference type="ARBA" id="ARBA00022771"/>
    </source>
</evidence>
<evidence type="ECO:0000256" key="12">
    <source>
        <dbReference type="SAM" id="Phobius"/>
    </source>
</evidence>
<organism evidence="14 15">
    <name type="scientific">Buteo japonicus</name>
    <dbReference type="NCBI Taxonomy" id="224669"/>
    <lineage>
        <taxon>Eukaryota</taxon>
        <taxon>Metazoa</taxon>
        <taxon>Chordata</taxon>
        <taxon>Craniata</taxon>
        <taxon>Vertebrata</taxon>
        <taxon>Euteleostomi</taxon>
        <taxon>Archelosauria</taxon>
        <taxon>Archosauria</taxon>
        <taxon>Dinosauria</taxon>
        <taxon>Saurischia</taxon>
        <taxon>Theropoda</taxon>
        <taxon>Coelurosauria</taxon>
        <taxon>Aves</taxon>
        <taxon>Neognathae</taxon>
        <taxon>Neoaves</taxon>
        <taxon>Telluraves</taxon>
        <taxon>Accipitrimorphae</taxon>
        <taxon>Accipitriformes</taxon>
        <taxon>Accipitridae</taxon>
        <taxon>Accipitrinae</taxon>
        <taxon>Buteo</taxon>
    </lineage>
</organism>
<dbReference type="PANTHER" id="PTHR12183">
    <property type="entry name" value="MITOCHONDRIAL UBIQUITIN LIGASE ACTIVATOR OF NFKB 1"/>
    <property type="match status" value="1"/>
</dbReference>
<keyword evidence="11 12" id="KW-0472">Membrane</keyword>
<evidence type="ECO:0000256" key="5">
    <source>
        <dbReference type="ARBA" id="ARBA00022692"/>
    </source>
</evidence>
<protein>
    <recommendedName>
        <fullName evidence="3">RING-type E3 ubiquitin transferase</fullName>
        <ecNumber evidence="3">2.3.2.27</ecNumber>
    </recommendedName>
</protein>
<dbReference type="GO" id="GO:0061630">
    <property type="term" value="F:ubiquitin protein ligase activity"/>
    <property type="evidence" value="ECO:0007669"/>
    <property type="project" value="UniProtKB-EC"/>
</dbReference>
<feature type="domain" description="E3 Ubiquitin ligase MUL1-like" evidence="13">
    <location>
        <begin position="103"/>
        <end position="210"/>
    </location>
</feature>
<evidence type="ECO:0000256" key="11">
    <source>
        <dbReference type="ARBA" id="ARBA00023136"/>
    </source>
</evidence>
<feature type="transmembrane region" description="Helical" evidence="12">
    <location>
        <begin position="12"/>
        <end position="29"/>
    </location>
</feature>
<keyword evidence="5 12" id="KW-0812">Transmembrane</keyword>
<accession>A0A8C0HNU5</accession>
<keyword evidence="4" id="KW-0808">Transferase</keyword>
<dbReference type="PANTHER" id="PTHR12183:SF6">
    <property type="entry name" value="RING-TYPE E3 UBIQUITIN TRANSFERASE"/>
    <property type="match status" value="1"/>
</dbReference>
<dbReference type="InterPro" id="IPR051652">
    <property type="entry name" value="MDM2_MDM4_MUL1"/>
</dbReference>
<evidence type="ECO:0000256" key="2">
    <source>
        <dbReference type="ARBA" id="ARBA00004141"/>
    </source>
</evidence>
<comment type="catalytic activity">
    <reaction evidence="1">
        <text>S-ubiquitinyl-[E2 ubiquitin-conjugating enzyme]-L-cysteine + [acceptor protein]-L-lysine = [E2 ubiquitin-conjugating enzyme]-L-cysteine + N(6)-ubiquitinyl-[acceptor protein]-L-lysine.</text>
        <dbReference type="EC" id="2.3.2.27"/>
    </reaction>
</comment>
<evidence type="ECO:0000313" key="14">
    <source>
        <dbReference type="Ensembl" id="ENSBJAP00000017694.1"/>
    </source>
</evidence>
<evidence type="ECO:0000256" key="3">
    <source>
        <dbReference type="ARBA" id="ARBA00012483"/>
    </source>
</evidence>
<dbReference type="GO" id="GO:0008270">
    <property type="term" value="F:zinc ion binding"/>
    <property type="evidence" value="ECO:0007669"/>
    <property type="project" value="UniProtKB-KW"/>
</dbReference>
<evidence type="ECO:0000313" key="15">
    <source>
        <dbReference type="Proteomes" id="UP000694555"/>
    </source>
</evidence>
<evidence type="ECO:0000256" key="10">
    <source>
        <dbReference type="ARBA" id="ARBA00022989"/>
    </source>
</evidence>
<sequence>TMDAPPITPGELLCLGSSLAFSGLFYYLYRKKARVVARIQLQVDDDLPALVSAADGRCLPYVALEGIVLPAKAVLTSHYHEGLQGVIQKLLLKEHRLIWNSLRVLSEQVYTVPFLLASPDTEAVTPVSVESPLRAVSLPLETVYERFQQPAHGFRDLLGQYLSGEKPKGILETEEMLRVGAGLTGIGELALHLDGSLHLQPPAQGGEYFLCLGDCWSATRGGGQHPSIPLHRVPTLLLEHRDSPGVPQSPPTPPAPTAPSFPACFPARTECRSTELSLASSFALCPPGVGGGCCHLPPHPESWPRCTLTGGGWWAGDPSWGASPQDTAPKCVCVCGGEQDCCQGDRTLLVSMATAPLDRSPSWGASPQDTAPKCVCVGGGTGLLPR</sequence>
<evidence type="ECO:0000256" key="8">
    <source>
        <dbReference type="ARBA" id="ARBA00022786"/>
    </source>
</evidence>
<evidence type="ECO:0000256" key="9">
    <source>
        <dbReference type="ARBA" id="ARBA00022833"/>
    </source>
</evidence>
<dbReference type="GO" id="GO:0016020">
    <property type="term" value="C:membrane"/>
    <property type="evidence" value="ECO:0007669"/>
    <property type="project" value="UniProtKB-SubCell"/>
</dbReference>
<keyword evidence="9" id="KW-0862">Zinc</keyword>
<evidence type="ECO:0000256" key="4">
    <source>
        <dbReference type="ARBA" id="ARBA00022679"/>
    </source>
</evidence>
<dbReference type="InterPro" id="IPR022170">
    <property type="entry name" value="MUL1-like"/>
</dbReference>
<evidence type="ECO:0000256" key="1">
    <source>
        <dbReference type="ARBA" id="ARBA00000900"/>
    </source>
</evidence>
<keyword evidence="10 12" id="KW-1133">Transmembrane helix</keyword>
<dbReference type="EC" id="2.3.2.27" evidence="3"/>
<name>A0A8C0HNU5_9AVES</name>
<keyword evidence="6" id="KW-0479">Metal-binding</keyword>
<comment type="subcellular location">
    <subcellularLocation>
        <location evidence="2">Membrane</location>
        <topology evidence="2">Multi-pass membrane protein</topology>
    </subcellularLocation>
</comment>
<keyword evidence="15" id="KW-1185">Reference proteome</keyword>
<dbReference type="Ensembl" id="ENSBJAT00000018173.1">
    <property type="protein sequence ID" value="ENSBJAP00000017694.1"/>
    <property type="gene ID" value="ENSBJAG00000011642.1"/>
</dbReference>